<dbReference type="NCBIfam" id="TIGR03082">
    <property type="entry name" value="Gneg_AbrB_dup"/>
    <property type="match status" value="1"/>
</dbReference>
<dbReference type="PANTHER" id="PTHR38457:SF1">
    <property type="entry name" value="REGULATOR ABRB-RELATED"/>
    <property type="match status" value="1"/>
</dbReference>
<dbReference type="InterPro" id="IPR017516">
    <property type="entry name" value="AbrB_dup"/>
</dbReference>
<feature type="transmembrane region" description="Helical" evidence="1">
    <location>
        <begin position="261"/>
        <end position="283"/>
    </location>
</feature>
<dbReference type="RefSeq" id="WP_069975457.1">
    <property type="nucleotide sequence ID" value="NZ_CP017269.1"/>
</dbReference>
<keyword evidence="3" id="KW-1185">Reference proteome</keyword>
<feature type="transmembrane region" description="Helical" evidence="1">
    <location>
        <begin position="181"/>
        <end position="200"/>
    </location>
</feature>
<evidence type="ECO:0000256" key="1">
    <source>
        <dbReference type="SAM" id="Phobius"/>
    </source>
</evidence>
<organism evidence="2 3">
    <name type="scientific">Geosporobacter ferrireducens</name>
    <dbReference type="NCBI Taxonomy" id="1424294"/>
    <lineage>
        <taxon>Bacteria</taxon>
        <taxon>Bacillati</taxon>
        <taxon>Bacillota</taxon>
        <taxon>Clostridia</taxon>
        <taxon>Peptostreptococcales</taxon>
        <taxon>Thermotaleaceae</taxon>
        <taxon>Geosporobacter</taxon>
    </lineage>
</organism>
<proteinExistence type="predicted"/>
<dbReference type="EMBL" id="CP017269">
    <property type="protein sequence ID" value="AOT69597.1"/>
    <property type="molecule type" value="Genomic_DNA"/>
</dbReference>
<dbReference type="GO" id="GO:0016020">
    <property type="term" value="C:membrane"/>
    <property type="evidence" value="ECO:0007669"/>
    <property type="project" value="InterPro"/>
</dbReference>
<feature type="transmembrane region" description="Helical" evidence="1">
    <location>
        <begin position="142"/>
        <end position="160"/>
    </location>
</feature>
<gene>
    <name evidence="2" type="ORF">Gferi_08400</name>
</gene>
<name>A0A1D8GFA4_9FIRM</name>
<dbReference type="STRING" id="1424294.Gferi_08400"/>
<feature type="transmembrane region" description="Helical" evidence="1">
    <location>
        <begin position="77"/>
        <end position="101"/>
    </location>
</feature>
<dbReference type="PANTHER" id="PTHR38457">
    <property type="entry name" value="REGULATOR ABRB-RELATED"/>
    <property type="match status" value="1"/>
</dbReference>
<accession>A0A1D8GFA4</accession>
<feature type="transmembrane region" description="Helical" evidence="1">
    <location>
        <begin position="206"/>
        <end position="225"/>
    </location>
</feature>
<dbReference type="InterPro" id="IPR007820">
    <property type="entry name" value="AbrB_fam"/>
</dbReference>
<evidence type="ECO:0000313" key="2">
    <source>
        <dbReference type="EMBL" id="AOT69597.1"/>
    </source>
</evidence>
<dbReference type="AlphaFoldDB" id="A0A1D8GFA4"/>
<evidence type="ECO:0000313" key="3">
    <source>
        <dbReference type="Proteomes" id="UP000095743"/>
    </source>
</evidence>
<dbReference type="Pfam" id="PF05145">
    <property type="entry name" value="AbrB"/>
    <property type="match status" value="1"/>
</dbReference>
<protein>
    <submittedName>
        <fullName evidence="2">Membrane-spanning protein</fullName>
    </submittedName>
</protein>
<feature type="transmembrane region" description="Helical" evidence="1">
    <location>
        <begin position="321"/>
        <end position="343"/>
    </location>
</feature>
<dbReference type="KEGG" id="gfe:Gferi_08400"/>
<keyword evidence="1" id="KW-0472">Membrane</keyword>
<keyword evidence="1" id="KW-1133">Transmembrane helix</keyword>
<dbReference type="PIRSF" id="PIRSF038991">
    <property type="entry name" value="Protein_AbrB"/>
    <property type="match status" value="1"/>
</dbReference>
<dbReference type="GO" id="GO:0010468">
    <property type="term" value="P:regulation of gene expression"/>
    <property type="evidence" value="ECO:0007669"/>
    <property type="project" value="InterPro"/>
</dbReference>
<sequence length="347" mass="37023">MYSFLMTILLGTFVGYLFSRFKIPGGMMVGSIVAVSLFNITTGMAYIPAAGRLAAQIVAGAFIGVSVEKSDLSRLKFIIKPAIVLIIGMMILNIVSGLLIYRFSPLDLVTSLMCAVPGGMSDIPIISGDMGADASKVAVMQFIRLVAGIGFFPAIIAKIAKGKDELEVCHDEVYKRVKSESHHLASFIMTIVIAAVFGLIGKYAGITAGALILSMVSIIVLKLSTGKACMPKWMRRFAQVLAGAYIGSSVQYADVLEMKYLVVPAIILILGYSLACMMIGRFLNRTFNMSIKESMLTATPAGASDMALIAADIGVESADVIVLQIIRMVVVVSVFPQLISLIVKLAG</sequence>
<keyword evidence="1" id="KW-0812">Transmembrane</keyword>
<dbReference type="Proteomes" id="UP000095743">
    <property type="component" value="Chromosome"/>
</dbReference>
<reference evidence="2 3" key="1">
    <citation type="submission" date="2016-09" db="EMBL/GenBank/DDBJ databases">
        <title>Genomic analysis reveals versatility of anaerobic energy metabolism of Geosporobacter ferrireducens IRF9 of phylum Firmicutes.</title>
        <authorList>
            <person name="Kim S.-J."/>
        </authorList>
    </citation>
    <scope>NUCLEOTIDE SEQUENCE [LARGE SCALE GENOMIC DNA]</scope>
    <source>
        <strain evidence="2 3">IRF9</strain>
    </source>
</reference>